<gene>
    <name evidence="2" type="ORF">S01H4_16800</name>
</gene>
<feature type="domain" description="Uncharacterized protein TP-0789" evidence="1">
    <location>
        <begin position="61"/>
        <end position="243"/>
    </location>
</feature>
<protein>
    <recommendedName>
        <fullName evidence="1">Uncharacterized protein TP-0789 domain-containing protein</fullName>
    </recommendedName>
</protein>
<dbReference type="PANTHER" id="PTHR37507">
    <property type="entry name" value="SPORULATION PROTEIN YDCC"/>
    <property type="match status" value="1"/>
</dbReference>
<accession>X0ZFQ6</accession>
<sequence length="243" mass="27800">MLSLIWPLALLAQTERVPTASELIKAMDANLTAKTSIVTSRMVVHGRRSSRTITSKSWVEGTDKAFTEYLAPPREAGTKMLKLGDQLWTYSPQTDRIIQISGHMLRQSLMGSDLSYQDMMEDQSLEDVYDGVVEGSELLNGRDSWIMTLTAKKEGLSYHTRKAWIDKEWLLPMREELFAKSGKLLKSSYAEEVMQVEGRWYPKVWVFKDELKKSSKGTEWIIDEIAFNRPISEARFAKAALRK</sequence>
<reference evidence="2" key="1">
    <citation type="journal article" date="2014" name="Front. Microbiol.">
        <title>High frequency of phylogenetically diverse reductive dehalogenase-homologous genes in deep subseafloor sedimentary metagenomes.</title>
        <authorList>
            <person name="Kawai M."/>
            <person name="Futagami T."/>
            <person name="Toyoda A."/>
            <person name="Takaki Y."/>
            <person name="Nishi S."/>
            <person name="Hori S."/>
            <person name="Arai W."/>
            <person name="Tsubouchi T."/>
            <person name="Morono Y."/>
            <person name="Uchiyama I."/>
            <person name="Ito T."/>
            <person name="Fujiyama A."/>
            <person name="Inagaki F."/>
            <person name="Takami H."/>
        </authorList>
    </citation>
    <scope>NUCLEOTIDE SEQUENCE</scope>
    <source>
        <strain evidence="2">Expedition CK06-06</strain>
    </source>
</reference>
<evidence type="ECO:0000259" key="1">
    <source>
        <dbReference type="Pfam" id="PF17131"/>
    </source>
</evidence>
<comment type="caution">
    <text evidence="2">The sequence shown here is derived from an EMBL/GenBank/DDBJ whole genome shotgun (WGS) entry which is preliminary data.</text>
</comment>
<dbReference type="AlphaFoldDB" id="X0ZFQ6"/>
<organism evidence="2">
    <name type="scientific">marine sediment metagenome</name>
    <dbReference type="NCBI Taxonomy" id="412755"/>
    <lineage>
        <taxon>unclassified sequences</taxon>
        <taxon>metagenomes</taxon>
        <taxon>ecological metagenomes</taxon>
    </lineage>
</organism>
<dbReference type="PANTHER" id="PTHR37507:SF2">
    <property type="entry name" value="SPORULATION PROTEIN YDCC"/>
    <property type="match status" value="1"/>
</dbReference>
<dbReference type="Gene3D" id="2.50.20.10">
    <property type="entry name" value="Lipoprotein localisation LolA/LolB/LppX"/>
    <property type="match status" value="1"/>
</dbReference>
<dbReference type="CDD" id="cd16329">
    <property type="entry name" value="LolA_like"/>
    <property type="match status" value="1"/>
</dbReference>
<dbReference type="InterPro" id="IPR033399">
    <property type="entry name" value="TP_0789-like"/>
</dbReference>
<proteinExistence type="predicted"/>
<dbReference type="Pfam" id="PF17131">
    <property type="entry name" value="LolA_like"/>
    <property type="match status" value="1"/>
</dbReference>
<name>X0ZFQ6_9ZZZZ</name>
<evidence type="ECO:0000313" key="2">
    <source>
        <dbReference type="EMBL" id="GAG57007.1"/>
    </source>
</evidence>
<dbReference type="InterPro" id="IPR052944">
    <property type="entry name" value="Sporulation_related"/>
</dbReference>
<dbReference type="EMBL" id="BART01007376">
    <property type="protein sequence ID" value="GAG57007.1"/>
    <property type="molecule type" value="Genomic_DNA"/>
</dbReference>